<sequence length="39" mass="4463">MCGEGCFCPNLSNYQFNMPERQIILESHNIYAIKLGLKS</sequence>
<proteinExistence type="predicted"/>
<dbReference type="AlphaFoldDB" id="A0A0E9S369"/>
<protein>
    <submittedName>
        <fullName evidence="1">Uncharacterized protein</fullName>
    </submittedName>
</protein>
<accession>A0A0E9S369</accession>
<organism evidence="1">
    <name type="scientific">Anguilla anguilla</name>
    <name type="common">European freshwater eel</name>
    <name type="synonym">Muraena anguilla</name>
    <dbReference type="NCBI Taxonomy" id="7936"/>
    <lineage>
        <taxon>Eukaryota</taxon>
        <taxon>Metazoa</taxon>
        <taxon>Chordata</taxon>
        <taxon>Craniata</taxon>
        <taxon>Vertebrata</taxon>
        <taxon>Euteleostomi</taxon>
        <taxon>Actinopterygii</taxon>
        <taxon>Neopterygii</taxon>
        <taxon>Teleostei</taxon>
        <taxon>Anguilliformes</taxon>
        <taxon>Anguillidae</taxon>
        <taxon>Anguilla</taxon>
    </lineage>
</organism>
<dbReference type="EMBL" id="GBXM01073457">
    <property type="protein sequence ID" value="JAH35120.1"/>
    <property type="molecule type" value="Transcribed_RNA"/>
</dbReference>
<reference evidence="1" key="2">
    <citation type="journal article" date="2015" name="Fish Shellfish Immunol.">
        <title>Early steps in the European eel (Anguilla anguilla)-Vibrio vulnificus interaction in the gills: Role of the RtxA13 toxin.</title>
        <authorList>
            <person name="Callol A."/>
            <person name="Pajuelo D."/>
            <person name="Ebbesson L."/>
            <person name="Teles M."/>
            <person name="MacKenzie S."/>
            <person name="Amaro C."/>
        </authorList>
    </citation>
    <scope>NUCLEOTIDE SEQUENCE</scope>
</reference>
<reference evidence="1" key="1">
    <citation type="submission" date="2014-11" db="EMBL/GenBank/DDBJ databases">
        <authorList>
            <person name="Amaro Gonzalez C."/>
        </authorList>
    </citation>
    <scope>NUCLEOTIDE SEQUENCE</scope>
</reference>
<evidence type="ECO:0000313" key="1">
    <source>
        <dbReference type="EMBL" id="JAH35120.1"/>
    </source>
</evidence>
<name>A0A0E9S369_ANGAN</name>